<feature type="signal peptide" evidence="1">
    <location>
        <begin position="1"/>
        <end position="31"/>
    </location>
</feature>
<name>A0A1G8BVF2_9BACT</name>
<dbReference type="RefSeq" id="WP_090157708.1">
    <property type="nucleotide sequence ID" value="NZ_FNAN01000034.1"/>
</dbReference>
<protein>
    <submittedName>
        <fullName evidence="3">Por secretion system C-terminal sorting domain-containing protein</fullName>
    </submittedName>
</protein>
<feature type="chain" id="PRO_5011432492" evidence="1">
    <location>
        <begin position="32"/>
        <end position="441"/>
    </location>
</feature>
<dbReference type="OrthoDB" id="863479at2"/>
<evidence type="ECO:0000313" key="3">
    <source>
        <dbReference type="EMBL" id="SDH37171.1"/>
    </source>
</evidence>
<reference evidence="4" key="1">
    <citation type="submission" date="2016-10" db="EMBL/GenBank/DDBJ databases">
        <authorList>
            <person name="Varghese N."/>
            <person name="Submissions S."/>
        </authorList>
    </citation>
    <scope>NUCLEOTIDE SEQUENCE [LARGE SCALE GENOMIC DNA]</scope>
    <source>
        <strain evidence="4">DSM 25329</strain>
    </source>
</reference>
<keyword evidence="1" id="KW-0732">Signal</keyword>
<organism evidence="3 4">
    <name type="scientific">Dyadobacter soli</name>
    <dbReference type="NCBI Taxonomy" id="659014"/>
    <lineage>
        <taxon>Bacteria</taxon>
        <taxon>Pseudomonadati</taxon>
        <taxon>Bacteroidota</taxon>
        <taxon>Cytophagia</taxon>
        <taxon>Cytophagales</taxon>
        <taxon>Spirosomataceae</taxon>
        <taxon>Dyadobacter</taxon>
    </lineage>
</organism>
<feature type="domain" description="Secretion system C-terminal sorting" evidence="2">
    <location>
        <begin position="371"/>
        <end position="439"/>
    </location>
</feature>
<dbReference type="InterPro" id="IPR026444">
    <property type="entry name" value="Secre_tail"/>
</dbReference>
<keyword evidence="4" id="KW-1185">Reference proteome</keyword>
<dbReference type="STRING" id="659014.SAMN04487996_13447"/>
<gene>
    <name evidence="3" type="ORF">SAMN04487996_13447</name>
</gene>
<evidence type="ECO:0000259" key="2">
    <source>
        <dbReference type="Pfam" id="PF18962"/>
    </source>
</evidence>
<dbReference type="AlphaFoldDB" id="A0A1G8BVF2"/>
<proteinExistence type="predicted"/>
<evidence type="ECO:0000256" key="1">
    <source>
        <dbReference type="SAM" id="SignalP"/>
    </source>
</evidence>
<dbReference type="NCBIfam" id="TIGR04183">
    <property type="entry name" value="Por_Secre_tail"/>
    <property type="match status" value="1"/>
</dbReference>
<dbReference type="EMBL" id="FNAN01000034">
    <property type="protein sequence ID" value="SDH37171.1"/>
    <property type="molecule type" value="Genomic_DNA"/>
</dbReference>
<accession>A0A1G8BVF2</accession>
<evidence type="ECO:0000313" key="4">
    <source>
        <dbReference type="Proteomes" id="UP000198748"/>
    </source>
</evidence>
<dbReference type="Proteomes" id="UP000198748">
    <property type="component" value="Unassembled WGS sequence"/>
</dbReference>
<sequence>MKQNYTTSSRKGWISQAALTALLLVGNLAQAQEGSQGNTTIFGGAQMTFFSNHNFVTGGGGAQPGVILTERAAGNFGVLNFAGDNLSSTGASDAGYVDGYVRKYGVGQFVFPVGDNGFVGQFAASADGVMGAYFHADANTAVTSNLFTGTDYAALPAGGPFATSSMGTNVDVVSTVEYWDIDGANATPLTLTWDAGSAIGTLTNSQLNKLTIVGWNGTQWVAIPSKVDTTSVLGGSCDLTAGSITTISPLAPDTYTAYTFASLVLPLPVTLTRFTAAAESRTVVLNWSTTEESNSDRFDIERSNNGKQWGRIASVASQGDSKVLVNYSHVDASPLAGQNFYRLKMVDLDGTFAYSTIRLVEIAAGSGLVPYPNPVVDKILIRDHQLVKQADLHNASGVKVLANQHPSSAGIDVTRLPQGIYVITLTMFDGTISTHKVVITK</sequence>
<dbReference type="Pfam" id="PF18962">
    <property type="entry name" value="Por_Secre_tail"/>
    <property type="match status" value="1"/>
</dbReference>